<evidence type="ECO:0000256" key="1">
    <source>
        <dbReference type="SAM" id="MobiDB-lite"/>
    </source>
</evidence>
<dbReference type="EMBL" id="JAAMPC010000007">
    <property type="protein sequence ID" value="KAG2304232.1"/>
    <property type="molecule type" value="Genomic_DNA"/>
</dbReference>
<protein>
    <submittedName>
        <fullName evidence="2">Uncharacterized protein</fullName>
    </submittedName>
</protein>
<organism evidence="2 3">
    <name type="scientific">Brassica carinata</name>
    <name type="common">Ethiopian mustard</name>
    <name type="synonym">Abyssinian cabbage</name>
    <dbReference type="NCBI Taxonomy" id="52824"/>
    <lineage>
        <taxon>Eukaryota</taxon>
        <taxon>Viridiplantae</taxon>
        <taxon>Streptophyta</taxon>
        <taxon>Embryophyta</taxon>
        <taxon>Tracheophyta</taxon>
        <taxon>Spermatophyta</taxon>
        <taxon>Magnoliopsida</taxon>
        <taxon>eudicotyledons</taxon>
        <taxon>Gunneridae</taxon>
        <taxon>Pentapetalae</taxon>
        <taxon>rosids</taxon>
        <taxon>malvids</taxon>
        <taxon>Brassicales</taxon>
        <taxon>Brassicaceae</taxon>
        <taxon>Brassiceae</taxon>
        <taxon>Brassica</taxon>
    </lineage>
</organism>
<accession>A0A8X7V6R0</accession>
<evidence type="ECO:0000313" key="3">
    <source>
        <dbReference type="Proteomes" id="UP000886595"/>
    </source>
</evidence>
<evidence type="ECO:0000313" key="2">
    <source>
        <dbReference type="EMBL" id="KAG2304232.1"/>
    </source>
</evidence>
<comment type="caution">
    <text evidence="2">The sequence shown here is derived from an EMBL/GenBank/DDBJ whole genome shotgun (WGS) entry which is preliminary data.</text>
</comment>
<sequence length="201" mass="20949">MSGDNFFHQTLSELPVHHIPRSSSCDGFFSDGDRMHVTGWFVASIHHRRLYSSLIHRGVSILLRSTAGAPPLLHAWSSSSLREPLTDRCDFQGPGAGRCGQPRWPAVAAGASQLAVSAAARPARRRLTGQAQPGRASAGCPAGRPGPGQPSCPYRSGPAGREAAGARAAQAPLVTAGLVGRPAPGCSPRLLPWAPGSGGRR</sequence>
<dbReference type="OrthoDB" id="10630194at2759"/>
<dbReference type="AlphaFoldDB" id="A0A8X7V6R0"/>
<name>A0A8X7V6R0_BRACI</name>
<feature type="region of interest" description="Disordered" evidence="1">
    <location>
        <begin position="122"/>
        <end position="201"/>
    </location>
</feature>
<keyword evidence="3" id="KW-1185">Reference proteome</keyword>
<feature type="compositionally biased region" description="Low complexity" evidence="1">
    <location>
        <begin position="155"/>
        <end position="171"/>
    </location>
</feature>
<proteinExistence type="predicted"/>
<reference evidence="2 3" key="1">
    <citation type="submission" date="2020-02" db="EMBL/GenBank/DDBJ databases">
        <authorList>
            <person name="Ma Q."/>
            <person name="Huang Y."/>
            <person name="Song X."/>
            <person name="Pei D."/>
        </authorList>
    </citation>
    <scope>NUCLEOTIDE SEQUENCE [LARGE SCALE GENOMIC DNA]</scope>
    <source>
        <strain evidence="2">Sxm20200214</strain>
        <tissue evidence="2">Leaf</tissue>
    </source>
</reference>
<dbReference type="Proteomes" id="UP000886595">
    <property type="component" value="Unassembled WGS sequence"/>
</dbReference>
<gene>
    <name evidence="2" type="ORF">Bca52824_032883</name>
</gene>